<dbReference type="RefSeq" id="WP_184749254.1">
    <property type="nucleotide sequence ID" value="NZ_BAAAJR010000008.1"/>
</dbReference>
<keyword evidence="2" id="KW-1185">Reference proteome</keyword>
<dbReference type="GO" id="GO:0004519">
    <property type="term" value="F:endonuclease activity"/>
    <property type="evidence" value="ECO:0007669"/>
    <property type="project" value="UniProtKB-KW"/>
</dbReference>
<keyword evidence="1" id="KW-0378">Hydrolase</keyword>
<dbReference type="Proteomes" id="UP000537775">
    <property type="component" value="Unassembled WGS sequence"/>
</dbReference>
<keyword evidence="1" id="KW-0540">Nuclease</keyword>
<comment type="caution">
    <text evidence="1">The sequence shown here is derived from an EMBL/GenBank/DDBJ whole genome shotgun (WGS) entry which is preliminary data.</text>
</comment>
<dbReference type="AlphaFoldDB" id="A0A7X0FM13"/>
<evidence type="ECO:0000313" key="1">
    <source>
        <dbReference type="EMBL" id="MBB6389979.1"/>
    </source>
</evidence>
<proteinExistence type="predicted"/>
<sequence length="130" mass="15219">MSNARRSWILNLYRSEYLRSRVWFARRDRWFREQAATGAALACAACGQGAVKSDLELHHLDYDRVVLEDGRWKAREPHADLVPMHPYCHDLLHRLIERDEVLARHRTRRDASAIALETLRYKLNAAKEAP</sequence>
<organism evidence="1 2">
    <name type="scientific">Microbacterium thalassium</name>
    <dbReference type="NCBI Taxonomy" id="362649"/>
    <lineage>
        <taxon>Bacteria</taxon>
        <taxon>Bacillati</taxon>
        <taxon>Actinomycetota</taxon>
        <taxon>Actinomycetes</taxon>
        <taxon>Micrococcales</taxon>
        <taxon>Microbacteriaceae</taxon>
        <taxon>Microbacterium</taxon>
    </lineage>
</organism>
<name>A0A7X0FM13_9MICO</name>
<dbReference type="EMBL" id="JACHML010000001">
    <property type="protein sequence ID" value="MBB6389979.1"/>
    <property type="molecule type" value="Genomic_DNA"/>
</dbReference>
<keyword evidence="1" id="KW-0255">Endonuclease</keyword>
<protein>
    <submittedName>
        <fullName evidence="1">Putative HNH restriction endonuclease</fullName>
    </submittedName>
</protein>
<reference evidence="1 2" key="1">
    <citation type="submission" date="2020-08" db="EMBL/GenBank/DDBJ databases">
        <title>Sequencing the genomes of 1000 actinobacteria strains.</title>
        <authorList>
            <person name="Klenk H.-P."/>
        </authorList>
    </citation>
    <scope>NUCLEOTIDE SEQUENCE [LARGE SCALE GENOMIC DNA]</scope>
    <source>
        <strain evidence="1 2">DSM 12511</strain>
    </source>
</reference>
<accession>A0A7X0FM13</accession>
<evidence type="ECO:0000313" key="2">
    <source>
        <dbReference type="Proteomes" id="UP000537775"/>
    </source>
</evidence>
<gene>
    <name evidence="1" type="ORF">HD594_000292</name>
</gene>